<dbReference type="SUPFAM" id="SSF52540">
    <property type="entry name" value="P-loop containing nucleoside triphosphate hydrolases"/>
    <property type="match status" value="1"/>
</dbReference>
<reference evidence="3 4" key="1">
    <citation type="submission" date="2019-07" db="EMBL/GenBank/DDBJ databases">
        <title>Whole genome shotgun sequence of Rhizobium naphthalenivorans NBRC 107585.</title>
        <authorList>
            <person name="Hosoyama A."/>
            <person name="Uohara A."/>
            <person name="Ohji S."/>
            <person name="Ichikawa N."/>
        </authorList>
    </citation>
    <scope>NUCLEOTIDE SEQUENCE [LARGE SCALE GENOMIC DNA]</scope>
    <source>
        <strain evidence="3 4">NBRC 107585</strain>
    </source>
</reference>
<dbReference type="Pfam" id="PF07693">
    <property type="entry name" value="KAP_NTPase"/>
    <property type="match status" value="1"/>
</dbReference>
<gene>
    <name evidence="3" type="ORF">RNA01_24730</name>
</gene>
<evidence type="ECO:0000259" key="2">
    <source>
        <dbReference type="Pfam" id="PF07693"/>
    </source>
</evidence>
<evidence type="ECO:0000313" key="3">
    <source>
        <dbReference type="EMBL" id="GEO85541.1"/>
    </source>
</evidence>
<organism evidence="3 4">
    <name type="scientific">Ciceribacter naphthalenivorans</name>
    <dbReference type="NCBI Taxonomy" id="1118451"/>
    <lineage>
        <taxon>Bacteria</taxon>
        <taxon>Pseudomonadati</taxon>
        <taxon>Pseudomonadota</taxon>
        <taxon>Alphaproteobacteria</taxon>
        <taxon>Hyphomicrobiales</taxon>
        <taxon>Rhizobiaceae</taxon>
        <taxon>Ciceribacter</taxon>
    </lineage>
</organism>
<proteinExistence type="predicted"/>
<sequence length="661" mass="73303">MKATVKAEDPTPSGGERIESYLTSYLDHYKGMIEPGFAVLVTGPWGSGKTHQIKNALAPAEYYYLSLFGLQSADEIRASVFAAMYPTKDRFKKIAAFADGVNVSTGGYGTLGTKGLPSAIVGALVGNNVETDRIIIFDDLERCKLPINDVLGVINRYVEHHKCRVVVIAHDEEVAGLGPIKEKVFGQTIRVSVQIEGAFDAFVKRHDLQADALFLANHRSEIIDIFKSSGCASLRNLRNAVDDLCRLRASLRTEHLTNASAMTELVRLFTALSLEVRMGNLTQTEISNRAGARMQNTVARVNRRGNEEVEMSAFGKAQEKYPASDLSGTLLKDAVLEDMLFAGHFDHEAIAASLDGHPHFASLGTVPAWRMFMDFDSLPEAQSAAAQATLLKEFEDRQIDGHGNLLHHFALRFMMAEHGLIDAGRADVLAQCKSYVDDLQRQGRIEVVESVWYGRPAGRREVSEGIAYWVEDSYRAEFQEIDAYIHEARSRALEATFPQRGAELVALLNAGATAFFERVCDSNVQTDPLSVVPVLAAVDPVVFVDAWMQAPGENWYWISGGLASRYKPMSLFDKLSDELPWITRVLELLQEREAATDSAMLRLRIKRIRAREEIPPLIEDAVEMRRDAEVRAARRAAPITPTKEPPVKRPRKATKRTAATS</sequence>
<dbReference type="OrthoDB" id="88903at2"/>
<feature type="domain" description="KAP NTPase" evidence="2">
    <location>
        <begin position="34"/>
        <end position="56"/>
    </location>
</feature>
<keyword evidence="4" id="KW-1185">Reference proteome</keyword>
<evidence type="ECO:0000256" key="1">
    <source>
        <dbReference type="SAM" id="MobiDB-lite"/>
    </source>
</evidence>
<dbReference type="InterPro" id="IPR011646">
    <property type="entry name" value="KAP_P-loop"/>
</dbReference>
<evidence type="ECO:0000313" key="4">
    <source>
        <dbReference type="Proteomes" id="UP000321717"/>
    </source>
</evidence>
<dbReference type="AlphaFoldDB" id="A0A512HJC9"/>
<dbReference type="InterPro" id="IPR027417">
    <property type="entry name" value="P-loop_NTPase"/>
</dbReference>
<name>A0A512HJC9_9HYPH</name>
<dbReference type="EMBL" id="BJZP01000011">
    <property type="protein sequence ID" value="GEO85541.1"/>
    <property type="molecule type" value="Genomic_DNA"/>
</dbReference>
<feature type="region of interest" description="Disordered" evidence="1">
    <location>
        <begin position="632"/>
        <end position="661"/>
    </location>
</feature>
<dbReference type="Proteomes" id="UP000321717">
    <property type="component" value="Unassembled WGS sequence"/>
</dbReference>
<accession>A0A512HJC9</accession>
<dbReference type="RefSeq" id="WP_147180517.1">
    <property type="nucleotide sequence ID" value="NZ_BJZP01000011.1"/>
</dbReference>
<comment type="caution">
    <text evidence="3">The sequence shown here is derived from an EMBL/GenBank/DDBJ whole genome shotgun (WGS) entry which is preliminary data.</text>
</comment>
<protein>
    <recommendedName>
        <fullName evidence="2">KAP NTPase domain-containing protein</fullName>
    </recommendedName>
</protein>